<dbReference type="EMBL" id="JYDP01006200">
    <property type="protein sequence ID" value="KRY86425.1"/>
    <property type="molecule type" value="Genomic_DNA"/>
</dbReference>
<reference evidence="1 2" key="1">
    <citation type="submission" date="2015-01" db="EMBL/GenBank/DDBJ databases">
        <title>Evolution of Trichinella species and genotypes.</title>
        <authorList>
            <person name="Korhonen P.K."/>
            <person name="Edoardo P."/>
            <person name="Giuseppe L.R."/>
            <person name="Gasser R.B."/>
        </authorList>
    </citation>
    <scope>NUCLEOTIDE SEQUENCE [LARGE SCALE GENOMIC DNA]</scope>
    <source>
        <strain evidence="1">ISS1029</strain>
    </source>
</reference>
<sequence>LRPVWSTDSTEQLMLLQRTLVGFPKPKQHFTASGLC</sequence>
<gene>
    <name evidence="1" type="ORF">T11_11215</name>
</gene>
<feature type="non-terminal residue" evidence="1">
    <location>
        <position position="1"/>
    </location>
</feature>
<comment type="caution">
    <text evidence="1">The sequence shown here is derived from an EMBL/GenBank/DDBJ whole genome shotgun (WGS) entry which is preliminary data.</text>
</comment>
<protein>
    <submittedName>
        <fullName evidence="1">Uncharacterized protein</fullName>
    </submittedName>
</protein>
<name>A0A0V1FK64_9BILA</name>
<proteinExistence type="predicted"/>
<dbReference type="AlphaFoldDB" id="A0A0V1FK64"/>
<accession>A0A0V1FK64</accession>
<dbReference type="Proteomes" id="UP000055024">
    <property type="component" value="Unassembled WGS sequence"/>
</dbReference>
<organism evidence="1 2">
    <name type="scientific">Trichinella zimbabwensis</name>
    <dbReference type="NCBI Taxonomy" id="268475"/>
    <lineage>
        <taxon>Eukaryota</taxon>
        <taxon>Metazoa</taxon>
        <taxon>Ecdysozoa</taxon>
        <taxon>Nematoda</taxon>
        <taxon>Enoplea</taxon>
        <taxon>Dorylaimia</taxon>
        <taxon>Trichinellida</taxon>
        <taxon>Trichinellidae</taxon>
        <taxon>Trichinella</taxon>
    </lineage>
</organism>
<keyword evidence="2" id="KW-1185">Reference proteome</keyword>
<evidence type="ECO:0000313" key="1">
    <source>
        <dbReference type="EMBL" id="KRY86425.1"/>
    </source>
</evidence>
<evidence type="ECO:0000313" key="2">
    <source>
        <dbReference type="Proteomes" id="UP000055024"/>
    </source>
</evidence>